<dbReference type="Proteomes" id="UP000033423">
    <property type="component" value="Unassembled WGS sequence"/>
</dbReference>
<dbReference type="SUPFAM" id="SSF75169">
    <property type="entry name" value="DsrEFH-like"/>
    <property type="match status" value="1"/>
</dbReference>
<comment type="caution">
    <text evidence="1">The sequence shown here is derived from an EMBL/GenBank/DDBJ whole genome shotgun (WGS) entry which is preliminary data.</text>
</comment>
<dbReference type="Gene3D" id="3.40.1260.10">
    <property type="entry name" value="DsrEFH-like"/>
    <property type="match status" value="1"/>
</dbReference>
<keyword evidence="2" id="KW-1185">Reference proteome</keyword>
<dbReference type="GO" id="GO:1990228">
    <property type="term" value="C:sulfurtransferase complex"/>
    <property type="evidence" value="ECO:0007669"/>
    <property type="project" value="TreeGrafter"/>
</dbReference>
<dbReference type="NCBIfam" id="TIGR03011">
    <property type="entry name" value="sulf_tusB_dsrH"/>
    <property type="match status" value="1"/>
</dbReference>
<sequence>MKLGVFVSQYSKDNDTLSRLKAEKLGVILVQNGVYNAALKEDGKSSPILNKSATIYALSEDLQSRGLDVNSVDGKVKIVNYDGLVDLIFNEYEKIIWL</sequence>
<dbReference type="GO" id="GO:0002143">
    <property type="term" value="P:tRNA wobble position uridine thiolation"/>
    <property type="evidence" value="ECO:0007669"/>
    <property type="project" value="InterPro"/>
</dbReference>
<dbReference type="PANTHER" id="PTHR37526:SF1">
    <property type="entry name" value="PROTEIN TUSB"/>
    <property type="match status" value="1"/>
</dbReference>
<accession>A0A0F3GPP8</accession>
<dbReference type="PANTHER" id="PTHR37526">
    <property type="entry name" value="PROTEIN TUSB"/>
    <property type="match status" value="1"/>
</dbReference>
<dbReference type="InterPro" id="IPR007215">
    <property type="entry name" value="Sulphur_relay_TusB/DsrH"/>
</dbReference>
<reference evidence="1 2" key="1">
    <citation type="submission" date="2015-02" db="EMBL/GenBank/DDBJ databases">
        <title>Single-cell genomics of uncultivated deep-branching MTB reveals a conserved set of magnetosome genes.</title>
        <authorList>
            <person name="Kolinko S."/>
            <person name="Richter M."/>
            <person name="Glockner F.O."/>
            <person name="Brachmann A."/>
            <person name="Schuler D."/>
        </authorList>
    </citation>
    <scope>NUCLEOTIDE SEQUENCE [LARGE SCALE GENOMIC DNA]</scope>
    <source>
        <strain evidence="1">TM-1</strain>
    </source>
</reference>
<organism evidence="1 2">
    <name type="scientific">Candidatus Magnetobacterium bavaricum</name>
    <dbReference type="NCBI Taxonomy" id="29290"/>
    <lineage>
        <taxon>Bacteria</taxon>
        <taxon>Pseudomonadati</taxon>
        <taxon>Nitrospirota</taxon>
        <taxon>Thermodesulfovibrionia</taxon>
        <taxon>Thermodesulfovibrionales</taxon>
        <taxon>Candidatus Magnetobacteriaceae</taxon>
        <taxon>Candidatus Magnetobacterium</taxon>
    </lineage>
</organism>
<protein>
    <submittedName>
        <fullName evidence="1">Sulfur relay, TusB/DsrH</fullName>
    </submittedName>
</protein>
<dbReference type="AlphaFoldDB" id="A0A0F3GPP8"/>
<dbReference type="EMBL" id="LACI01001702">
    <property type="protein sequence ID" value="KJU83861.1"/>
    <property type="molecule type" value="Genomic_DNA"/>
</dbReference>
<dbReference type="InterPro" id="IPR027396">
    <property type="entry name" value="DsrEFH-like"/>
</dbReference>
<evidence type="ECO:0000313" key="2">
    <source>
        <dbReference type="Proteomes" id="UP000033423"/>
    </source>
</evidence>
<dbReference type="Pfam" id="PF04077">
    <property type="entry name" value="DsrH"/>
    <property type="match status" value="1"/>
</dbReference>
<proteinExistence type="predicted"/>
<name>A0A0F3GPP8_9BACT</name>
<gene>
    <name evidence="1" type="ORF">MBAV_003949</name>
</gene>
<evidence type="ECO:0000313" key="1">
    <source>
        <dbReference type="EMBL" id="KJU83861.1"/>
    </source>
</evidence>